<sequence length="65" mass="7303">MSPDEILSVLTEAFPRWTFTREQEVWRANGPVILTGTNLAELLLLLAFADPAATAAHPEIWELIR</sequence>
<evidence type="ECO:0000313" key="2">
    <source>
        <dbReference type="Proteomes" id="UP001501509"/>
    </source>
</evidence>
<reference evidence="2" key="1">
    <citation type="journal article" date="2019" name="Int. J. Syst. Evol. Microbiol.">
        <title>The Global Catalogue of Microorganisms (GCM) 10K type strain sequencing project: providing services to taxonomists for standard genome sequencing and annotation.</title>
        <authorList>
            <consortium name="The Broad Institute Genomics Platform"/>
            <consortium name="The Broad Institute Genome Sequencing Center for Infectious Disease"/>
            <person name="Wu L."/>
            <person name="Ma J."/>
        </authorList>
    </citation>
    <scope>NUCLEOTIDE SEQUENCE [LARGE SCALE GENOMIC DNA]</scope>
    <source>
        <strain evidence="2">JCM 6833</strain>
    </source>
</reference>
<gene>
    <name evidence="1" type="ORF">GCM10010411_56090</name>
</gene>
<evidence type="ECO:0000313" key="1">
    <source>
        <dbReference type="EMBL" id="GAA2613983.1"/>
    </source>
</evidence>
<dbReference type="Proteomes" id="UP001501509">
    <property type="component" value="Unassembled WGS sequence"/>
</dbReference>
<accession>A0ABP6CGW6</accession>
<protein>
    <submittedName>
        <fullName evidence="1">Uncharacterized protein</fullName>
    </submittedName>
</protein>
<dbReference type="RefSeq" id="WP_344545444.1">
    <property type="nucleotide sequence ID" value="NZ_BAAATD010000008.1"/>
</dbReference>
<organism evidence="1 2">
    <name type="scientific">Actinomadura fulvescens</name>
    <dbReference type="NCBI Taxonomy" id="46160"/>
    <lineage>
        <taxon>Bacteria</taxon>
        <taxon>Bacillati</taxon>
        <taxon>Actinomycetota</taxon>
        <taxon>Actinomycetes</taxon>
        <taxon>Streptosporangiales</taxon>
        <taxon>Thermomonosporaceae</taxon>
        <taxon>Actinomadura</taxon>
    </lineage>
</organism>
<keyword evidence="2" id="KW-1185">Reference proteome</keyword>
<comment type="caution">
    <text evidence="1">The sequence shown here is derived from an EMBL/GenBank/DDBJ whole genome shotgun (WGS) entry which is preliminary data.</text>
</comment>
<proteinExistence type="predicted"/>
<dbReference type="EMBL" id="BAAATD010000008">
    <property type="protein sequence ID" value="GAA2613983.1"/>
    <property type="molecule type" value="Genomic_DNA"/>
</dbReference>
<name>A0ABP6CGW6_9ACTN</name>